<feature type="region of interest" description="Disordered" evidence="1">
    <location>
        <begin position="244"/>
        <end position="337"/>
    </location>
</feature>
<feature type="compositionally biased region" description="Low complexity" evidence="1">
    <location>
        <begin position="244"/>
        <end position="256"/>
    </location>
</feature>
<dbReference type="AlphaFoldDB" id="A0A1I8I2U0"/>
<name>A0A1I8I2U0_9PLAT</name>
<reference evidence="3" key="1">
    <citation type="submission" date="2016-11" db="UniProtKB">
        <authorList>
            <consortium name="WormBaseParasite"/>
        </authorList>
    </citation>
    <scope>IDENTIFICATION</scope>
</reference>
<dbReference type="WBParaSite" id="maker-uti_cns_0009415-snap-gene-0.4-mRNA-1">
    <property type="protein sequence ID" value="maker-uti_cns_0009415-snap-gene-0.4-mRNA-1"/>
    <property type="gene ID" value="maker-uti_cns_0009415-snap-gene-0.4"/>
</dbReference>
<evidence type="ECO:0000313" key="3">
    <source>
        <dbReference type="WBParaSite" id="maker-uti_cns_0009415-snap-gene-0.4-mRNA-1"/>
    </source>
</evidence>
<dbReference type="PANTHER" id="PTHR20957">
    <property type="entry name" value="RNA-BINDING PROTEIN 48"/>
    <property type="match status" value="1"/>
</dbReference>
<evidence type="ECO:0000313" key="2">
    <source>
        <dbReference type="Proteomes" id="UP000095280"/>
    </source>
</evidence>
<feature type="compositionally biased region" description="Low complexity" evidence="1">
    <location>
        <begin position="209"/>
        <end position="221"/>
    </location>
</feature>
<evidence type="ECO:0000256" key="1">
    <source>
        <dbReference type="SAM" id="MobiDB-lite"/>
    </source>
</evidence>
<dbReference type="Proteomes" id="UP000095280">
    <property type="component" value="Unplaced"/>
</dbReference>
<accession>A0A1I8I2U0</accession>
<dbReference type="PANTHER" id="PTHR20957:SF0">
    <property type="entry name" value="RNA-BINDING PROTEIN 48"/>
    <property type="match status" value="1"/>
</dbReference>
<feature type="compositionally biased region" description="Pro residues" evidence="1">
    <location>
        <begin position="191"/>
        <end position="208"/>
    </location>
</feature>
<feature type="compositionally biased region" description="Low complexity" evidence="1">
    <location>
        <begin position="297"/>
        <end position="307"/>
    </location>
</feature>
<sequence>SNFLQSADNQQRRPLPRHHAKQGPCLNRPPYRDGRRKTAVKAYCISDESQYLQIYGVPAIGLTDHVTRSASRFGPVESVTRLDCSASVATSAPSTSQNSQLVEAFTDTFLIKFVRINSARHAKRRMDDLNFFGGVLHAVYAPEFESAEECRLKLKHRCRQVRSGLAMKVTAMATADGSVDQESSNVKDAAAPPPPLPPPPPPPPPQHQPPSSASTPAPSALPAHPAVLQAKLAMSTQLYSSISGSSAAAPRPACASNNKRSASTLDSEERKSSSSTVGPSRLPPAKYFRQAPGAQRSSSTVSTVGSSNQSKTSLKFDSGRLLTMRPRQVVLRKSNAK</sequence>
<organism evidence="2 3">
    <name type="scientific">Macrostomum lignano</name>
    <dbReference type="NCBI Taxonomy" id="282301"/>
    <lineage>
        <taxon>Eukaryota</taxon>
        <taxon>Metazoa</taxon>
        <taxon>Spiralia</taxon>
        <taxon>Lophotrochozoa</taxon>
        <taxon>Platyhelminthes</taxon>
        <taxon>Rhabditophora</taxon>
        <taxon>Macrostomorpha</taxon>
        <taxon>Macrostomida</taxon>
        <taxon>Macrostomidae</taxon>
        <taxon>Macrostomum</taxon>
    </lineage>
</organism>
<proteinExistence type="predicted"/>
<dbReference type="GO" id="GO:0005654">
    <property type="term" value="C:nucleoplasm"/>
    <property type="evidence" value="ECO:0007669"/>
    <property type="project" value="TreeGrafter"/>
</dbReference>
<protein>
    <submittedName>
        <fullName evidence="3">RRM domain-containing protein</fullName>
    </submittedName>
</protein>
<feature type="region of interest" description="Disordered" evidence="1">
    <location>
        <begin position="1"/>
        <end position="33"/>
    </location>
</feature>
<keyword evidence="2" id="KW-1185">Reference proteome</keyword>
<dbReference type="InterPro" id="IPR039599">
    <property type="entry name" value="RBM48"/>
</dbReference>
<feature type="region of interest" description="Disordered" evidence="1">
    <location>
        <begin position="175"/>
        <end position="221"/>
    </location>
</feature>